<protein>
    <submittedName>
        <fullName evidence="3">Uncharacterized protein</fullName>
    </submittedName>
</protein>
<feature type="chain" id="PRO_5002352960" evidence="2">
    <location>
        <begin position="22"/>
        <end position="79"/>
    </location>
</feature>
<dbReference type="EnsemblPlants" id="OGLUM06G01630.1">
    <property type="protein sequence ID" value="OGLUM06G01630.1"/>
    <property type="gene ID" value="OGLUM06G01630"/>
</dbReference>
<dbReference type="Gramene" id="OGLUM06G01630.1">
    <property type="protein sequence ID" value="OGLUM06G01630.1"/>
    <property type="gene ID" value="OGLUM06G01630"/>
</dbReference>
<keyword evidence="4" id="KW-1185">Reference proteome</keyword>
<accession>A0A0E0A4F2</accession>
<reference evidence="3" key="2">
    <citation type="submission" date="2018-05" db="EMBL/GenBank/DDBJ databases">
        <title>OgluRS3 (Oryza glumaepatula Reference Sequence Version 3).</title>
        <authorList>
            <person name="Zhang J."/>
            <person name="Kudrna D."/>
            <person name="Lee S."/>
            <person name="Talag J."/>
            <person name="Welchert J."/>
            <person name="Wing R.A."/>
        </authorList>
    </citation>
    <scope>NUCLEOTIDE SEQUENCE [LARGE SCALE GENOMIC DNA]</scope>
</reference>
<evidence type="ECO:0000256" key="1">
    <source>
        <dbReference type="SAM" id="MobiDB-lite"/>
    </source>
</evidence>
<dbReference type="AlphaFoldDB" id="A0A0E0A4F2"/>
<name>A0A0E0A4F2_9ORYZ</name>
<dbReference type="Proteomes" id="UP000026961">
    <property type="component" value="Chromosome 6"/>
</dbReference>
<feature type="compositionally biased region" description="Pro residues" evidence="1">
    <location>
        <begin position="36"/>
        <end position="48"/>
    </location>
</feature>
<proteinExistence type="predicted"/>
<feature type="signal peptide" evidence="2">
    <location>
        <begin position="1"/>
        <end position="21"/>
    </location>
</feature>
<feature type="region of interest" description="Disordered" evidence="1">
    <location>
        <begin position="26"/>
        <end position="79"/>
    </location>
</feature>
<sequence length="79" mass="8970">TTTIIIIIINCLPATLQVCNSKQSRDHVLPGLEPGGPKPPKFPKPTQPNRPSRLLRHPARRRWPQRRRRPNPSRRAGAV</sequence>
<evidence type="ECO:0000313" key="3">
    <source>
        <dbReference type="EnsemblPlants" id="OGLUM06G01630.1"/>
    </source>
</evidence>
<dbReference type="HOGENOM" id="CLU_2613059_0_0_1"/>
<organism evidence="3">
    <name type="scientific">Oryza glumipatula</name>
    <dbReference type="NCBI Taxonomy" id="40148"/>
    <lineage>
        <taxon>Eukaryota</taxon>
        <taxon>Viridiplantae</taxon>
        <taxon>Streptophyta</taxon>
        <taxon>Embryophyta</taxon>
        <taxon>Tracheophyta</taxon>
        <taxon>Spermatophyta</taxon>
        <taxon>Magnoliopsida</taxon>
        <taxon>Liliopsida</taxon>
        <taxon>Poales</taxon>
        <taxon>Poaceae</taxon>
        <taxon>BOP clade</taxon>
        <taxon>Oryzoideae</taxon>
        <taxon>Oryzeae</taxon>
        <taxon>Oryzinae</taxon>
        <taxon>Oryza</taxon>
    </lineage>
</organism>
<evidence type="ECO:0000313" key="4">
    <source>
        <dbReference type="Proteomes" id="UP000026961"/>
    </source>
</evidence>
<evidence type="ECO:0000256" key="2">
    <source>
        <dbReference type="SAM" id="SignalP"/>
    </source>
</evidence>
<keyword evidence="2" id="KW-0732">Signal</keyword>
<feature type="compositionally biased region" description="Basic residues" evidence="1">
    <location>
        <begin position="53"/>
        <end position="72"/>
    </location>
</feature>
<reference evidence="3" key="1">
    <citation type="submission" date="2015-04" db="UniProtKB">
        <authorList>
            <consortium name="EnsemblPlants"/>
        </authorList>
    </citation>
    <scope>IDENTIFICATION</scope>
</reference>